<feature type="transmembrane region" description="Helical" evidence="2">
    <location>
        <begin position="188"/>
        <end position="208"/>
    </location>
</feature>
<keyword evidence="2" id="KW-0812">Transmembrane</keyword>
<organism evidence="3 4">
    <name type="scientific">Saccoglossus kowalevskii</name>
    <name type="common">Acorn worm</name>
    <dbReference type="NCBI Taxonomy" id="10224"/>
    <lineage>
        <taxon>Eukaryota</taxon>
        <taxon>Metazoa</taxon>
        <taxon>Hemichordata</taxon>
        <taxon>Enteropneusta</taxon>
        <taxon>Harrimaniidae</taxon>
        <taxon>Saccoglossus</taxon>
    </lineage>
</organism>
<dbReference type="GeneID" id="102804441"/>
<feature type="compositionally biased region" description="Basic and acidic residues" evidence="1">
    <location>
        <begin position="1"/>
        <end position="11"/>
    </location>
</feature>
<dbReference type="RefSeq" id="XP_006815234.1">
    <property type="nucleotide sequence ID" value="XM_006815171.1"/>
</dbReference>
<feature type="transmembrane region" description="Helical" evidence="2">
    <location>
        <begin position="160"/>
        <end position="182"/>
    </location>
</feature>
<evidence type="ECO:0000313" key="4">
    <source>
        <dbReference type="RefSeq" id="XP_006815234.1"/>
    </source>
</evidence>
<gene>
    <name evidence="4" type="primary">LOC102804441</name>
</gene>
<name>A0ABM0M5E3_SACKO</name>
<reference evidence="4" key="1">
    <citation type="submission" date="2025-08" db="UniProtKB">
        <authorList>
            <consortium name="RefSeq"/>
        </authorList>
    </citation>
    <scope>IDENTIFICATION</scope>
    <source>
        <tissue evidence="4">Testes</tissue>
    </source>
</reference>
<accession>A0ABM0M5E3</accession>
<feature type="transmembrane region" description="Helical" evidence="2">
    <location>
        <begin position="88"/>
        <end position="107"/>
    </location>
</feature>
<feature type="region of interest" description="Disordered" evidence="1">
    <location>
        <begin position="1"/>
        <end position="31"/>
    </location>
</feature>
<keyword evidence="2" id="KW-0472">Membrane</keyword>
<dbReference type="Proteomes" id="UP000694865">
    <property type="component" value="Unplaced"/>
</dbReference>
<feature type="transmembrane region" description="Helical" evidence="2">
    <location>
        <begin position="122"/>
        <end position="148"/>
    </location>
</feature>
<evidence type="ECO:0000256" key="2">
    <source>
        <dbReference type="SAM" id="Phobius"/>
    </source>
</evidence>
<evidence type="ECO:0000313" key="3">
    <source>
        <dbReference type="Proteomes" id="UP000694865"/>
    </source>
</evidence>
<evidence type="ECO:0000256" key="1">
    <source>
        <dbReference type="SAM" id="MobiDB-lite"/>
    </source>
</evidence>
<protein>
    <submittedName>
        <fullName evidence="4">Transmembrane protein 128-like</fullName>
    </submittedName>
</protein>
<dbReference type="PANTHER" id="PTHR31134:SF1">
    <property type="entry name" value="TRANSMEMBRANE PROTEIN 128"/>
    <property type="match status" value="1"/>
</dbReference>
<feature type="compositionally biased region" description="Polar residues" evidence="1">
    <location>
        <begin position="12"/>
        <end position="22"/>
    </location>
</feature>
<dbReference type="InterPro" id="IPR033579">
    <property type="entry name" value="TMEM128"/>
</dbReference>
<keyword evidence="2" id="KW-1133">Transmembrane helix</keyword>
<dbReference type="PANTHER" id="PTHR31134">
    <property type="entry name" value="TRANSMEMBRANE PROTEIN 128"/>
    <property type="match status" value="1"/>
</dbReference>
<dbReference type="Pfam" id="PF20479">
    <property type="entry name" value="TMEM128"/>
    <property type="match status" value="1"/>
</dbReference>
<keyword evidence="3" id="KW-1185">Reference proteome</keyword>
<sequence length="212" mass="24358">MIKLKNRELQEKPNQTTSNCELVSSKKKHQTNIQPGSYLKMADDSTLRARKRFSEHFLNLYGKSLADFDKEGEEILQKASKKKEPQSPYNLSSFFWLVASAAVFYYTDFAIAIQVDPRINRYWFNIGVVLIGVNVFIGIYFVVVCSWIRKISSDDWEKHFPFAIPFATACFALGSLCLNVGLWPLWKLLTPVILFILFMGFVVFVSLLPSFC</sequence>
<proteinExistence type="predicted"/>